<evidence type="ECO:0000313" key="2">
    <source>
        <dbReference type="Proteomes" id="UP001056384"/>
    </source>
</evidence>
<accession>A0A9Q9B083</accession>
<organism evidence="1 2">
    <name type="scientific">Septoria linicola</name>
    <dbReference type="NCBI Taxonomy" id="215465"/>
    <lineage>
        <taxon>Eukaryota</taxon>
        <taxon>Fungi</taxon>
        <taxon>Dikarya</taxon>
        <taxon>Ascomycota</taxon>
        <taxon>Pezizomycotina</taxon>
        <taxon>Dothideomycetes</taxon>
        <taxon>Dothideomycetidae</taxon>
        <taxon>Mycosphaerellales</taxon>
        <taxon>Mycosphaerellaceae</taxon>
        <taxon>Septoria</taxon>
    </lineage>
</organism>
<name>A0A9Q9B083_9PEZI</name>
<dbReference type="EMBL" id="CP099428">
    <property type="protein sequence ID" value="USW58310.1"/>
    <property type="molecule type" value="Genomic_DNA"/>
</dbReference>
<keyword evidence="2" id="KW-1185">Reference proteome</keyword>
<evidence type="ECO:0000313" key="1">
    <source>
        <dbReference type="EMBL" id="USW58310.1"/>
    </source>
</evidence>
<dbReference type="Proteomes" id="UP001056384">
    <property type="component" value="Chromosome 11"/>
</dbReference>
<protein>
    <submittedName>
        <fullName evidence="1">Uncharacterized protein</fullName>
    </submittedName>
</protein>
<sequence>MALRRYVRTCGVTNTTANDFALSYATYKLVWELDYPYNVHLDVRWVTSLAALANLLLLLDNFNVWKMRADGDPRGVGMGRTLSAAAFYENFDQKIRSGERGVYRSTLFVWRHFGTANQETPAPCINGYNQTAQRQSPALGISRHDWTRMIRNIYNEPLQGVSRDVRHGTYMQVVRAVAESDPDWPPAAIGQRLLCLGIIDGNGQRFLPVHTSTVEKIKKWASQPAATRDELLRMHIWEDLEVDCTWVD</sequence>
<reference evidence="1" key="1">
    <citation type="submission" date="2022-06" db="EMBL/GenBank/DDBJ databases">
        <title>Complete genome sequences of two strains of the flax pathogen Septoria linicola.</title>
        <authorList>
            <person name="Lapalu N."/>
            <person name="Simon A."/>
            <person name="Demenou B."/>
            <person name="Paumier D."/>
            <person name="Guillot M.-P."/>
            <person name="Gout L."/>
            <person name="Valade R."/>
        </authorList>
    </citation>
    <scope>NUCLEOTIDE SEQUENCE</scope>
    <source>
        <strain evidence="1">SE15195</strain>
    </source>
</reference>
<dbReference type="AlphaFoldDB" id="A0A9Q9B083"/>
<gene>
    <name evidence="1" type="ORF">Slin15195_G116290</name>
</gene>
<proteinExistence type="predicted"/>